<evidence type="ECO:0000313" key="2">
    <source>
        <dbReference type="Proteomes" id="UP000887043"/>
    </source>
</evidence>
<dbReference type="Pfam" id="PF12099">
    <property type="entry name" value="DUF3575"/>
    <property type="match status" value="1"/>
</dbReference>
<name>A0AA37HX51_SEGBR</name>
<dbReference type="EMBL" id="BPTR01000001">
    <property type="protein sequence ID" value="GJG28550.1"/>
    <property type="molecule type" value="Genomic_DNA"/>
</dbReference>
<gene>
    <name evidence="1" type="ORF">PRRU23_22500</name>
</gene>
<evidence type="ECO:0000313" key="1">
    <source>
        <dbReference type="EMBL" id="GJG28550.1"/>
    </source>
</evidence>
<reference evidence="1" key="1">
    <citation type="submission" date="2021-08" db="EMBL/GenBank/DDBJ databases">
        <title>Prevotella lacticifex sp. nov., isolated from rumen of cow.</title>
        <authorList>
            <person name="Shinkai T."/>
            <person name="Ikeyama N."/>
            <person name="Kumagai M."/>
            <person name="Ohmori H."/>
            <person name="Sakamoto M."/>
            <person name="Ohkuma M."/>
            <person name="Mitsumori M."/>
        </authorList>
    </citation>
    <scope>NUCLEOTIDE SEQUENCE</scope>
    <source>
        <strain evidence="1">DSM 11371</strain>
    </source>
</reference>
<evidence type="ECO:0008006" key="3">
    <source>
        <dbReference type="Google" id="ProtNLM"/>
    </source>
</evidence>
<dbReference type="AlphaFoldDB" id="A0AA37HX51"/>
<sequence length="453" mass="52213">MIMLKFLATLGFLSLVVTPITGQNKSNFRQPAEFPFVLVSDSGAVAPVISDSLFDQASRGIRFRVNKTYLIKDQPFISLYNDSLLSWAHDNNLRLSKVYIRGAASPEGPYDNNKYLGKARAARLVEFLDRDGSLKKANEVLSSGINEDYAYLITLMKEANDPGYPEVEAMWNACGHSEPKMKMRLMQAYKGKLWKRLLDQYFPILRQARVMLWYTTRYNLHIGNLGQLYPHMMLADLPDLQVPRSDRSPKYARRHLIALRTNLLHDFFYMPNFGKAFGMNVQLEYYPLTGHYTYNAGFTYTNHRHWEDYQFFQIRDLRLELRRYFVGGGEFIGPFLSAYANGTFYGIGLSQTKGWEGEGGGAGIGIGYTCKLNRKGSLRLEFNAEFGGFYTEYDPYIYGNPITGTKDGLYYYDYYGKASDFKERQHSRLWLGPTNAGIHLTYDIIYRKKKQIR</sequence>
<comment type="caution">
    <text evidence="1">The sequence shown here is derived from an EMBL/GenBank/DDBJ whole genome shotgun (WGS) entry which is preliminary data.</text>
</comment>
<organism evidence="1 2">
    <name type="scientific">Segatella bryantii</name>
    <name type="common">Prevotella bryantii</name>
    <dbReference type="NCBI Taxonomy" id="77095"/>
    <lineage>
        <taxon>Bacteria</taxon>
        <taxon>Pseudomonadati</taxon>
        <taxon>Bacteroidota</taxon>
        <taxon>Bacteroidia</taxon>
        <taxon>Bacteroidales</taxon>
        <taxon>Prevotellaceae</taxon>
        <taxon>Segatella</taxon>
    </lineage>
</organism>
<accession>A0AA37HX51</accession>
<dbReference type="Proteomes" id="UP000887043">
    <property type="component" value="Unassembled WGS sequence"/>
</dbReference>
<proteinExistence type="predicted"/>
<dbReference type="InterPro" id="IPR021958">
    <property type="entry name" value="DUF3575"/>
</dbReference>
<protein>
    <recommendedName>
        <fullName evidence="3">DUF3575 domain-containing protein</fullName>
    </recommendedName>
</protein>